<sequence>MKQTGITAPEGFLAGGIACGIKKSGKPDLAVIYSEVPAVAAGVFTANQYKAAPIIVSMEQIKSKSCRAIISNAGNANCGTGKKGIEDAKLMVKTAAEVFNINSKQILVTSTGSIGKQLPMDKIVGGIKNLKATKDGGSDMAQAILTTDTRKKEIALDMGGYTIAGVAKGSGMIHPNMATMHCFITTDAKIEKSTLQKLLKKAVENSFNMITVDQCMSTNDCVFVLANGMSGVKPKENDFYTGLEKVCKYLAIEIARDGEGATQLIIVNVSGAKNEKEAKTAARAIAGSDLLKCAVYGKDYNLGRIYAAVGATSVKMDAGKIKADMKFGEKETIIICDLGAGYARAQAWGCDMTEGYVKINADYHT</sequence>
<comment type="caution">
    <text evidence="9">The sequence shown here is derived from an EMBL/GenBank/DDBJ whole genome shotgun (WGS) entry which is preliminary data.</text>
</comment>
<feature type="site" description="Cleavage; by autolysis" evidence="8">
    <location>
        <begin position="178"/>
        <end position="179"/>
    </location>
</feature>
<proteinExistence type="inferred from homology"/>
<reference evidence="9 10" key="1">
    <citation type="submission" date="2019-12" db="EMBL/GenBank/DDBJ databases">
        <authorList>
            <person name="Wolfe R."/>
            <person name="Danczak R."/>
            <person name="Wilkins M."/>
        </authorList>
    </citation>
    <scope>NUCLEOTIDE SEQUENCE [LARGE SCALE GENOMIC DNA]</scope>
    <source>
        <strain evidence="9">X2_MaxBin.013</strain>
    </source>
</reference>
<feature type="binding site" evidence="8">
    <location>
        <position position="146"/>
    </location>
    <ligand>
        <name>substrate</name>
    </ligand>
</feature>
<dbReference type="HAMAP" id="MF_01106">
    <property type="entry name" value="ArgJ"/>
    <property type="match status" value="1"/>
</dbReference>
<feature type="site" description="Involved in the stabilization of negative charge on the oxyanion by the formation of the oxyanion hole" evidence="8">
    <location>
        <position position="111"/>
    </location>
</feature>
<feature type="chain" id="PRO_5033186139" description="Arginine biosynthesis bifunctional protein ArgJ beta chain" evidence="8">
    <location>
        <begin position="179"/>
        <end position="365"/>
    </location>
</feature>
<dbReference type="Proteomes" id="UP000488506">
    <property type="component" value="Unassembled WGS sequence"/>
</dbReference>
<feature type="binding site" evidence="8">
    <location>
        <position position="259"/>
    </location>
    <ligand>
        <name>substrate</name>
    </ligand>
</feature>
<name>A0A833NSA9_UNCSA</name>
<comment type="similarity">
    <text evidence="1 8">Belongs to the ArgJ family.</text>
</comment>
<keyword evidence="5 8" id="KW-0808">Transferase</keyword>
<dbReference type="Pfam" id="PF01960">
    <property type="entry name" value="ArgJ"/>
    <property type="match status" value="1"/>
</dbReference>
<dbReference type="InterPro" id="IPR002813">
    <property type="entry name" value="Arg_biosynth_ArgJ"/>
</dbReference>
<comment type="pathway">
    <text evidence="8">Amino-acid biosynthesis; L-arginine biosynthesis; N(2)-acetyl-L-ornithine from L-glutamate: step 1/4.</text>
</comment>
<protein>
    <recommendedName>
        <fullName evidence="8">Arginine biosynthesis bifunctional protein ArgJ</fullName>
    </recommendedName>
    <domain>
        <recommendedName>
            <fullName evidence="8">Glutamate N-acetyltransferase</fullName>
            <ecNumber evidence="8">2.3.1.35</ecNumber>
        </recommendedName>
        <alternativeName>
            <fullName evidence="8">Ornithine acetyltransferase</fullName>
            <shortName evidence="8">OATase</shortName>
        </alternativeName>
        <alternativeName>
            <fullName evidence="8">Ornithine transacetylase</fullName>
        </alternativeName>
    </domain>
    <domain>
        <recommendedName>
            <fullName evidence="8">Amino-acid acetyltransferase</fullName>
            <ecNumber evidence="8">2.3.1.1</ecNumber>
        </recommendedName>
        <alternativeName>
            <fullName evidence="8">N-acetylglutamate synthase</fullName>
            <shortName evidence="8">AGSase</shortName>
        </alternativeName>
    </domain>
    <component>
        <recommendedName>
            <fullName evidence="8">Arginine biosynthesis bifunctional protein ArgJ alpha chain</fullName>
        </recommendedName>
    </component>
    <component>
        <recommendedName>
            <fullName evidence="8">Arginine biosynthesis bifunctional protein ArgJ beta chain</fullName>
        </recommendedName>
    </component>
</protein>
<evidence type="ECO:0000313" key="10">
    <source>
        <dbReference type="Proteomes" id="UP000488506"/>
    </source>
</evidence>
<feature type="chain" id="PRO_5033186138" description="Arginine biosynthesis bifunctional protein ArgJ alpha chain" evidence="8">
    <location>
        <begin position="1"/>
        <end position="178"/>
    </location>
</feature>
<evidence type="ECO:0000256" key="6">
    <source>
        <dbReference type="ARBA" id="ARBA00022813"/>
    </source>
</evidence>
<comment type="pathway">
    <text evidence="8">Amino-acid biosynthesis; L-arginine biosynthesis; L-ornithine and N-acetyl-L-glutamate from L-glutamate and N(2)-acetyl-L-ornithine (cyclic): step 1/1.</text>
</comment>
<comment type="catalytic activity">
    <reaction evidence="8">
        <text>L-glutamate + acetyl-CoA = N-acetyl-L-glutamate + CoA + H(+)</text>
        <dbReference type="Rhea" id="RHEA:24292"/>
        <dbReference type="ChEBI" id="CHEBI:15378"/>
        <dbReference type="ChEBI" id="CHEBI:29985"/>
        <dbReference type="ChEBI" id="CHEBI:44337"/>
        <dbReference type="ChEBI" id="CHEBI:57287"/>
        <dbReference type="ChEBI" id="CHEBI:57288"/>
        <dbReference type="EC" id="2.3.1.1"/>
    </reaction>
</comment>
<dbReference type="PANTHER" id="PTHR23100">
    <property type="entry name" value="ARGININE BIOSYNTHESIS BIFUNCTIONAL PROTEIN ARGJ"/>
    <property type="match status" value="1"/>
</dbReference>
<evidence type="ECO:0000256" key="8">
    <source>
        <dbReference type="HAMAP-Rule" id="MF_01106"/>
    </source>
</evidence>
<comment type="subunit">
    <text evidence="2 8">Heterotetramer of two alpha and two beta chains.</text>
</comment>
<dbReference type="AlphaFoldDB" id="A0A833NSA9"/>
<feature type="active site" description="Nucleophile" evidence="8">
    <location>
        <position position="179"/>
    </location>
</feature>
<comment type="catalytic activity">
    <reaction evidence="8">
        <text>N(2)-acetyl-L-ornithine + L-glutamate = N-acetyl-L-glutamate + L-ornithine</text>
        <dbReference type="Rhea" id="RHEA:15349"/>
        <dbReference type="ChEBI" id="CHEBI:29985"/>
        <dbReference type="ChEBI" id="CHEBI:44337"/>
        <dbReference type="ChEBI" id="CHEBI:46911"/>
        <dbReference type="ChEBI" id="CHEBI:57805"/>
        <dbReference type="EC" id="2.3.1.35"/>
    </reaction>
</comment>
<dbReference type="InterPro" id="IPR016117">
    <property type="entry name" value="ArgJ-like_dom_sf"/>
</dbReference>
<dbReference type="InterPro" id="IPR042195">
    <property type="entry name" value="ArgJ_beta_C"/>
</dbReference>
<dbReference type="GO" id="GO:0005737">
    <property type="term" value="C:cytoplasm"/>
    <property type="evidence" value="ECO:0007669"/>
    <property type="project" value="UniProtKB-SubCell"/>
</dbReference>
<keyword evidence="7 8" id="KW-0012">Acyltransferase</keyword>
<dbReference type="Gene3D" id="3.10.20.340">
    <property type="entry name" value="ArgJ beta chain, C-terminal domain"/>
    <property type="match status" value="2"/>
</dbReference>
<dbReference type="SUPFAM" id="SSF56266">
    <property type="entry name" value="DmpA/ArgJ-like"/>
    <property type="match status" value="1"/>
</dbReference>
<keyword evidence="3 8" id="KW-0055">Arginine biosynthesis</keyword>
<comment type="function">
    <text evidence="8">Catalyzes two activities which are involved in the cyclic version of arginine biosynthesis: the synthesis of N-acetylglutamate from glutamate and acetyl-CoA as the acetyl donor, and of ornithine by transacetylation between N(2)-acetylornithine and glutamate.</text>
</comment>
<keyword evidence="8" id="KW-0963">Cytoplasm</keyword>
<feature type="binding site" evidence="8">
    <location>
        <position position="168"/>
    </location>
    <ligand>
        <name>substrate</name>
    </ligand>
</feature>
<dbReference type="GO" id="GO:0006592">
    <property type="term" value="P:ornithine biosynthetic process"/>
    <property type="evidence" value="ECO:0007669"/>
    <property type="project" value="TreeGrafter"/>
</dbReference>
<feature type="binding site" evidence="8">
    <location>
        <position position="179"/>
    </location>
    <ligand>
        <name>substrate</name>
    </ligand>
</feature>
<dbReference type="EC" id="2.3.1.35" evidence="8"/>
<feature type="binding site" evidence="8">
    <location>
        <position position="365"/>
    </location>
    <ligand>
        <name>substrate</name>
    </ligand>
</feature>
<dbReference type="EMBL" id="WPAF01000007">
    <property type="protein sequence ID" value="KAF0134569.1"/>
    <property type="molecule type" value="Genomic_DNA"/>
</dbReference>
<keyword evidence="4 8" id="KW-0028">Amino-acid biosynthesis</keyword>
<evidence type="ECO:0000313" key="9">
    <source>
        <dbReference type="EMBL" id="KAF0134569.1"/>
    </source>
</evidence>
<evidence type="ECO:0000256" key="5">
    <source>
        <dbReference type="ARBA" id="ARBA00022679"/>
    </source>
</evidence>
<feature type="binding site" evidence="8">
    <location>
        <position position="360"/>
    </location>
    <ligand>
        <name>substrate</name>
    </ligand>
</feature>
<dbReference type="PANTHER" id="PTHR23100:SF0">
    <property type="entry name" value="ARGININE BIOSYNTHESIS BIFUNCTIONAL PROTEIN ARGJ, MITOCHONDRIAL"/>
    <property type="match status" value="1"/>
</dbReference>
<dbReference type="CDD" id="cd02152">
    <property type="entry name" value="OAT"/>
    <property type="match status" value="1"/>
</dbReference>
<dbReference type="Gene3D" id="3.60.70.12">
    <property type="entry name" value="L-amino peptidase D-ALA esterase/amidase"/>
    <property type="match status" value="1"/>
</dbReference>
<accession>A0A833NSA9</accession>
<evidence type="ECO:0000256" key="1">
    <source>
        <dbReference type="ARBA" id="ARBA00006774"/>
    </source>
</evidence>
<dbReference type="NCBIfam" id="TIGR00120">
    <property type="entry name" value="ArgJ"/>
    <property type="match status" value="1"/>
</dbReference>
<dbReference type="EC" id="2.3.1.1" evidence="8"/>
<evidence type="ECO:0000256" key="2">
    <source>
        <dbReference type="ARBA" id="ARBA00011475"/>
    </source>
</evidence>
<evidence type="ECO:0000256" key="3">
    <source>
        <dbReference type="ARBA" id="ARBA00022571"/>
    </source>
</evidence>
<feature type="site" description="Involved in the stabilization of negative charge on the oxyanion by the formation of the oxyanion hole" evidence="8">
    <location>
        <position position="112"/>
    </location>
</feature>
<organism evidence="9 10">
    <name type="scientific">Candidatus Saganbacteria bacterium</name>
    <dbReference type="NCBI Taxonomy" id="2575572"/>
    <lineage>
        <taxon>Bacteria</taxon>
        <taxon>Bacillati</taxon>
        <taxon>Saganbacteria</taxon>
    </lineage>
</organism>
<dbReference type="GO" id="GO:0004042">
    <property type="term" value="F:L-glutamate N-acetyltransferase activity"/>
    <property type="evidence" value="ECO:0007669"/>
    <property type="project" value="UniProtKB-UniRule"/>
</dbReference>
<dbReference type="GO" id="GO:0004358">
    <property type="term" value="F:L-glutamate N-acetyltransferase activity, acting on acetyl-L-ornithine as donor"/>
    <property type="evidence" value="ECO:0007669"/>
    <property type="project" value="UniProtKB-UniRule"/>
</dbReference>
<comment type="subcellular location">
    <subcellularLocation>
        <location evidence="8">Cytoplasm</location>
    </subcellularLocation>
</comment>
<keyword evidence="6 8" id="KW-0068">Autocatalytic cleavage</keyword>
<dbReference type="UniPathway" id="UPA00068">
    <property type="reaction ID" value="UER00106"/>
</dbReference>
<dbReference type="NCBIfam" id="NF003802">
    <property type="entry name" value="PRK05388.1"/>
    <property type="match status" value="1"/>
</dbReference>
<evidence type="ECO:0000256" key="4">
    <source>
        <dbReference type="ARBA" id="ARBA00022605"/>
    </source>
</evidence>
<dbReference type="FunFam" id="3.60.70.12:FF:000001">
    <property type="entry name" value="Arginine biosynthesis bifunctional protein ArgJ, chloroplastic"/>
    <property type="match status" value="1"/>
</dbReference>
<dbReference type="GO" id="GO:0006526">
    <property type="term" value="P:L-arginine biosynthetic process"/>
    <property type="evidence" value="ECO:0007669"/>
    <property type="project" value="UniProtKB-UniRule"/>
</dbReference>
<keyword evidence="8" id="KW-0511">Multifunctional enzyme</keyword>
<gene>
    <name evidence="8" type="primary">argJ</name>
    <name evidence="9" type="ORF">FD145_587</name>
</gene>
<evidence type="ECO:0000256" key="7">
    <source>
        <dbReference type="ARBA" id="ARBA00023315"/>
    </source>
</evidence>